<organism evidence="1">
    <name type="scientific">viral metagenome</name>
    <dbReference type="NCBI Taxonomy" id="1070528"/>
    <lineage>
        <taxon>unclassified sequences</taxon>
        <taxon>metagenomes</taxon>
        <taxon>organismal metagenomes</taxon>
    </lineage>
</organism>
<protein>
    <submittedName>
        <fullName evidence="1">Uncharacterized protein</fullName>
    </submittedName>
</protein>
<name>A0A6C0J0E6_9ZZZZ</name>
<accession>A0A6C0J0E6</accession>
<dbReference type="AlphaFoldDB" id="A0A6C0J0E6"/>
<reference evidence="1" key="1">
    <citation type="journal article" date="2020" name="Nature">
        <title>Giant virus diversity and host interactions through global metagenomics.</title>
        <authorList>
            <person name="Schulz F."/>
            <person name="Roux S."/>
            <person name="Paez-Espino D."/>
            <person name="Jungbluth S."/>
            <person name="Walsh D.A."/>
            <person name="Denef V.J."/>
            <person name="McMahon K.D."/>
            <person name="Konstantinidis K.T."/>
            <person name="Eloe-Fadrosh E.A."/>
            <person name="Kyrpides N.C."/>
            <person name="Woyke T."/>
        </authorList>
    </citation>
    <scope>NUCLEOTIDE SEQUENCE</scope>
    <source>
        <strain evidence="1">GVMAG-M-3300025626-8</strain>
    </source>
</reference>
<evidence type="ECO:0000313" key="1">
    <source>
        <dbReference type="EMBL" id="QHT98155.1"/>
    </source>
</evidence>
<sequence length="174" mass="19717">MDVSDNTLGSWTRTKNDQTTCDNDNYKNTELYSFMTFSPDYLTQGSCVAGNTQNCTSYAAIDVDKESRFGVLTNLNEIQRDTTNDISMGLKTTPDFSSGKLIDPRLIQDMSTLESKFEHTTRLNIPASSQMNEHQFDEEARYLNSMPDVFARDAIRVSSRVSRRNTYADSCKRA</sequence>
<proteinExistence type="predicted"/>
<dbReference type="EMBL" id="MN740288">
    <property type="protein sequence ID" value="QHT98155.1"/>
    <property type="molecule type" value="Genomic_DNA"/>
</dbReference>